<evidence type="ECO:0000256" key="2">
    <source>
        <dbReference type="ARBA" id="ARBA00022475"/>
    </source>
</evidence>
<evidence type="ECO:0000313" key="10">
    <source>
        <dbReference type="Proteomes" id="UP001597519"/>
    </source>
</evidence>
<gene>
    <name evidence="9" type="ORF">ACFSX4_07910</name>
</gene>
<feature type="domain" description="DUF2179" evidence="8">
    <location>
        <begin position="215"/>
        <end position="267"/>
    </location>
</feature>
<keyword evidence="2" id="KW-1003">Cell membrane</keyword>
<dbReference type="InterPro" id="IPR003740">
    <property type="entry name" value="YitT"/>
</dbReference>
<protein>
    <submittedName>
        <fullName evidence="9">YitT family protein</fullName>
    </submittedName>
</protein>
<proteinExistence type="predicted"/>
<evidence type="ECO:0000259" key="8">
    <source>
        <dbReference type="Pfam" id="PF10035"/>
    </source>
</evidence>
<dbReference type="EMBL" id="JBHUOQ010000001">
    <property type="protein sequence ID" value="MFD2830396.1"/>
    <property type="molecule type" value="Genomic_DNA"/>
</dbReference>
<dbReference type="PIRSF" id="PIRSF006483">
    <property type="entry name" value="Membrane_protein_YitT"/>
    <property type="match status" value="1"/>
</dbReference>
<dbReference type="CDD" id="cd16380">
    <property type="entry name" value="YitT_C"/>
    <property type="match status" value="1"/>
</dbReference>
<evidence type="ECO:0000256" key="1">
    <source>
        <dbReference type="ARBA" id="ARBA00004651"/>
    </source>
</evidence>
<dbReference type="InterPro" id="IPR015867">
    <property type="entry name" value="N-reg_PII/ATP_PRibTrfase_C"/>
</dbReference>
<dbReference type="InterPro" id="IPR051461">
    <property type="entry name" value="UPF0750_membrane"/>
</dbReference>
<evidence type="ECO:0000256" key="3">
    <source>
        <dbReference type="ARBA" id="ARBA00022692"/>
    </source>
</evidence>
<feature type="transmembrane region" description="Helical" evidence="7">
    <location>
        <begin position="138"/>
        <end position="161"/>
    </location>
</feature>
<dbReference type="Pfam" id="PF10035">
    <property type="entry name" value="DUF2179"/>
    <property type="match status" value="1"/>
</dbReference>
<dbReference type="PANTHER" id="PTHR33545">
    <property type="entry name" value="UPF0750 MEMBRANE PROTEIN YITT-RELATED"/>
    <property type="match status" value="1"/>
</dbReference>
<keyword evidence="5 7" id="KW-0472">Membrane</keyword>
<comment type="subcellular location">
    <subcellularLocation>
        <location evidence="1">Cell membrane</location>
        <topology evidence="1">Multi-pass membrane protein</topology>
    </subcellularLocation>
</comment>
<keyword evidence="10" id="KW-1185">Reference proteome</keyword>
<dbReference type="Proteomes" id="UP001597519">
    <property type="component" value="Unassembled WGS sequence"/>
</dbReference>
<evidence type="ECO:0000313" key="9">
    <source>
        <dbReference type="EMBL" id="MFD2830396.1"/>
    </source>
</evidence>
<reference evidence="10" key="1">
    <citation type="journal article" date="2019" name="Int. J. Syst. Evol. Microbiol.">
        <title>The Global Catalogue of Microorganisms (GCM) 10K type strain sequencing project: providing services to taxonomists for standard genome sequencing and annotation.</title>
        <authorList>
            <consortium name="The Broad Institute Genomics Platform"/>
            <consortium name="The Broad Institute Genome Sequencing Center for Infectious Disease"/>
            <person name="Wu L."/>
            <person name="Ma J."/>
        </authorList>
    </citation>
    <scope>NUCLEOTIDE SEQUENCE [LARGE SCALE GENOMIC DNA]</scope>
    <source>
        <strain evidence="10">KCTC 33575</strain>
    </source>
</reference>
<keyword evidence="4 7" id="KW-1133">Transmembrane helix</keyword>
<sequence>MVKDYIFMILGTFLFAVSVTLFAMPNALAEGGIPGASLLLYYGFGLSPALMTFLLNTVIFIVGYRHLPKLMIIKSVLAIPLFSLFIYLLEDYGTRTGDPLLAAIYAGLFTGAGFGFIFRSGSTLGGSSTIAKMLNNRFGWELTGTNFAIDTLIVVTGIFIIGPVNTMYTIVALFIGKKVTDYILEGFESKKIIHIFTDETTKVEQILTERLSAHTTILEGRGGPNGDYESLLYVAVPKQQLFYLKKLVRQVDDDAFIVSHTVKDVSGGSFMTASHPTQQTFKSKKKEREYYQNEANQ</sequence>
<feature type="transmembrane region" description="Helical" evidence="7">
    <location>
        <begin position="100"/>
        <end position="118"/>
    </location>
</feature>
<dbReference type="InterPro" id="IPR019264">
    <property type="entry name" value="DUF2179"/>
</dbReference>
<organism evidence="9 10">
    <name type="scientific">Corticicoccus populi</name>
    <dbReference type="NCBI Taxonomy" id="1812821"/>
    <lineage>
        <taxon>Bacteria</taxon>
        <taxon>Bacillati</taxon>
        <taxon>Bacillota</taxon>
        <taxon>Bacilli</taxon>
        <taxon>Bacillales</taxon>
        <taxon>Staphylococcaceae</taxon>
        <taxon>Corticicoccus</taxon>
    </lineage>
</organism>
<evidence type="ECO:0000256" key="7">
    <source>
        <dbReference type="SAM" id="Phobius"/>
    </source>
</evidence>
<evidence type="ECO:0000256" key="5">
    <source>
        <dbReference type="ARBA" id="ARBA00023136"/>
    </source>
</evidence>
<accession>A0ABW5WYL1</accession>
<evidence type="ECO:0000256" key="6">
    <source>
        <dbReference type="SAM" id="MobiDB-lite"/>
    </source>
</evidence>
<dbReference type="Gene3D" id="3.30.70.120">
    <property type="match status" value="1"/>
</dbReference>
<feature type="transmembrane region" description="Helical" evidence="7">
    <location>
        <begin position="71"/>
        <end position="88"/>
    </location>
</feature>
<feature type="transmembrane region" description="Helical" evidence="7">
    <location>
        <begin position="39"/>
        <end position="64"/>
    </location>
</feature>
<keyword evidence="3 7" id="KW-0812">Transmembrane</keyword>
<evidence type="ECO:0000256" key="4">
    <source>
        <dbReference type="ARBA" id="ARBA00022989"/>
    </source>
</evidence>
<dbReference type="Pfam" id="PF02588">
    <property type="entry name" value="YitT_membrane"/>
    <property type="match status" value="1"/>
</dbReference>
<name>A0ABW5WYL1_9STAP</name>
<comment type="caution">
    <text evidence="9">The sequence shown here is derived from an EMBL/GenBank/DDBJ whole genome shotgun (WGS) entry which is preliminary data.</text>
</comment>
<feature type="region of interest" description="Disordered" evidence="6">
    <location>
        <begin position="276"/>
        <end position="297"/>
    </location>
</feature>
<dbReference type="RefSeq" id="WP_377773288.1">
    <property type="nucleotide sequence ID" value="NZ_JBHUOQ010000001.1"/>
</dbReference>
<dbReference type="PANTHER" id="PTHR33545:SF4">
    <property type="entry name" value="UPF0750 MEMBRANE PROTEIN YXKD"/>
    <property type="match status" value="1"/>
</dbReference>